<dbReference type="PANTHER" id="PTHR46577">
    <property type="entry name" value="HTH-TYPE TRANSCRIPTIONAL REGULATORY PROTEIN GABR"/>
    <property type="match status" value="1"/>
</dbReference>
<dbReference type="Pfam" id="PF00392">
    <property type="entry name" value="GntR"/>
    <property type="match status" value="1"/>
</dbReference>
<name>A0A852WUW8_9MICO</name>
<feature type="domain" description="HTH gntR-type" evidence="6">
    <location>
        <begin position="21"/>
        <end position="89"/>
    </location>
</feature>
<evidence type="ECO:0000256" key="2">
    <source>
        <dbReference type="ARBA" id="ARBA00022898"/>
    </source>
</evidence>
<dbReference type="GO" id="GO:0030170">
    <property type="term" value="F:pyridoxal phosphate binding"/>
    <property type="evidence" value="ECO:0007669"/>
    <property type="project" value="InterPro"/>
</dbReference>
<keyword evidence="7" id="KW-0808">Transferase</keyword>
<keyword evidence="4" id="KW-0238">DNA-binding</keyword>
<dbReference type="Gene3D" id="3.40.640.10">
    <property type="entry name" value="Type I PLP-dependent aspartate aminotransferase-like (Major domain)"/>
    <property type="match status" value="1"/>
</dbReference>
<evidence type="ECO:0000256" key="3">
    <source>
        <dbReference type="ARBA" id="ARBA00023015"/>
    </source>
</evidence>
<evidence type="ECO:0000256" key="4">
    <source>
        <dbReference type="ARBA" id="ARBA00023125"/>
    </source>
</evidence>
<evidence type="ECO:0000259" key="6">
    <source>
        <dbReference type="PROSITE" id="PS50949"/>
    </source>
</evidence>
<organism evidence="7 8">
    <name type="scientific">Agromyces hippuratus</name>
    <dbReference type="NCBI Taxonomy" id="286438"/>
    <lineage>
        <taxon>Bacteria</taxon>
        <taxon>Bacillati</taxon>
        <taxon>Actinomycetota</taxon>
        <taxon>Actinomycetes</taxon>
        <taxon>Micrococcales</taxon>
        <taxon>Microbacteriaceae</taxon>
        <taxon>Agromyces</taxon>
    </lineage>
</organism>
<protein>
    <submittedName>
        <fullName evidence="7">GntR family transcriptional regulator/MocR family aminotransferase</fullName>
    </submittedName>
</protein>
<dbReference type="InterPro" id="IPR004839">
    <property type="entry name" value="Aminotransferase_I/II_large"/>
</dbReference>
<keyword evidence="2" id="KW-0663">Pyridoxal phosphate</keyword>
<evidence type="ECO:0000256" key="5">
    <source>
        <dbReference type="ARBA" id="ARBA00023163"/>
    </source>
</evidence>
<gene>
    <name evidence="7" type="ORF">BJY17_002204</name>
</gene>
<sequence>MSRSGPVLAWETLLDLGPGPAPLRDRLERAIREAVRSGRLPPGADLPPSRTLAETLGISRWVATETYGQLVAEGFLEAKVGSGTRVPAGRRHPLAPGAHDVRTVDREPAVVPLRAEYRRPRFDLGPGVPDLRHVPRARWAGAVRRALDRLPDAEFTVVDRLGHPLARTAVADYLSRSRRVNAAPDDVVITHGATDAMVGVAAGLRAAGHTALLVEDPSWSRLREIAATAGLTPVPVRVDASGVDVDAMIDAARRTGARAALITPAHQFPLGAALSPARREAIVRWAREVDGVLIEDDYDAEFRYDRRPIAALQGLAPEHVVLVGSLSKSMAQAFGLGWAVMPRALRERVPLADRARPSTLDQVALAEFITAGDLERHLRAARGRFRRRRATLLAALERELPGLAVTGIAAGMHAVLDLPPGIDAGAVRRAAADAEIAVSELTGYRASGATPNVEALVIGYGNLSDALIDEAVARLAGVIRSLA</sequence>
<dbReference type="GO" id="GO:0003677">
    <property type="term" value="F:DNA binding"/>
    <property type="evidence" value="ECO:0007669"/>
    <property type="project" value="UniProtKB-KW"/>
</dbReference>
<keyword evidence="7" id="KW-0032">Aminotransferase</keyword>
<comment type="similarity">
    <text evidence="1">In the C-terminal section; belongs to the class-I pyridoxal-phosphate-dependent aminotransferase family.</text>
</comment>
<keyword evidence="5" id="KW-0804">Transcription</keyword>
<dbReference type="GO" id="GO:0003700">
    <property type="term" value="F:DNA-binding transcription factor activity"/>
    <property type="evidence" value="ECO:0007669"/>
    <property type="project" value="InterPro"/>
</dbReference>
<dbReference type="Proteomes" id="UP000549066">
    <property type="component" value="Unassembled WGS sequence"/>
</dbReference>
<dbReference type="AlphaFoldDB" id="A0A852WUW8"/>
<evidence type="ECO:0000313" key="8">
    <source>
        <dbReference type="Proteomes" id="UP000549066"/>
    </source>
</evidence>
<dbReference type="RefSeq" id="WP_179551403.1">
    <property type="nucleotide sequence ID" value="NZ_JACCFI010000001.1"/>
</dbReference>
<dbReference type="InterPro" id="IPR015421">
    <property type="entry name" value="PyrdxlP-dep_Trfase_major"/>
</dbReference>
<comment type="caution">
    <text evidence="7">The sequence shown here is derived from an EMBL/GenBank/DDBJ whole genome shotgun (WGS) entry which is preliminary data.</text>
</comment>
<dbReference type="GO" id="GO:0008483">
    <property type="term" value="F:transaminase activity"/>
    <property type="evidence" value="ECO:0007669"/>
    <property type="project" value="UniProtKB-KW"/>
</dbReference>
<reference evidence="7 8" key="1">
    <citation type="submission" date="2020-07" db="EMBL/GenBank/DDBJ databases">
        <title>Sequencing the genomes of 1000 actinobacteria strains.</title>
        <authorList>
            <person name="Klenk H.-P."/>
        </authorList>
    </citation>
    <scope>NUCLEOTIDE SEQUENCE [LARGE SCALE GENOMIC DNA]</scope>
    <source>
        <strain evidence="7 8">DSM 8598</strain>
    </source>
</reference>
<dbReference type="CDD" id="cd07377">
    <property type="entry name" value="WHTH_GntR"/>
    <property type="match status" value="1"/>
</dbReference>
<dbReference type="Gene3D" id="1.10.10.10">
    <property type="entry name" value="Winged helix-like DNA-binding domain superfamily/Winged helix DNA-binding domain"/>
    <property type="match status" value="1"/>
</dbReference>
<dbReference type="SUPFAM" id="SSF46785">
    <property type="entry name" value="Winged helix' DNA-binding domain"/>
    <property type="match status" value="1"/>
</dbReference>
<keyword evidence="8" id="KW-1185">Reference proteome</keyword>
<dbReference type="PANTHER" id="PTHR46577:SF1">
    <property type="entry name" value="HTH-TYPE TRANSCRIPTIONAL REGULATORY PROTEIN GABR"/>
    <property type="match status" value="1"/>
</dbReference>
<dbReference type="CDD" id="cd00609">
    <property type="entry name" value="AAT_like"/>
    <property type="match status" value="1"/>
</dbReference>
<evidence type="ECO:0000256" key="1">
    <source>
        <dbReference type="ARBA" id="ARBA00005384"/>
    </source>
</evidence>
<evidence type="ECO:0000313" key="7">
    <source>
        <dbReference type="EMBL" id="NYG21457.1"/>
    </source>
</evidence>
<dbReference type="PROSITE" id="PS50949">
    <property type="entry name" value="HTH_GNTR"/>
    <property type="match status" value="1"/>
</dbReference>
<dbReference type="InterPro" id="IPR051446">
    <property type="entry name" value="HTH_trans_reg/aminotransferase"/>
</dbReference>
<dbReference type="Pfam" id="PF00155">
    <property type="entry name" value="Aminotran_1_2"/>
    <property type="match status" value="1"/>
</dbReference>
<dbReference type="SUPFAM" id="SSF53383">
    <property type="entry name" value="PLP-dependent transferases"/>
    <property type="match status" value="1"/>
</dbReference>
<dbReference type="EMBL" id="JACCFI010000001">
    <property type="protein sequence ID" value="NYG21457.1"/>
    <property type="molecule type" value="Genomic_DNA"/>
</dbReference>
<proteinExistence type="inferred from homology"/>
<dbReference type="SMART" id="SM00345">
    <property type="entry name" value="HTH_GNTR"/>
    <property type="match status" value="1"/>
</dbReference>
<dbReference type="InterPro" id="IPR015424">
    <property type="entry name" value="PyrdxlP-dep_Trfase"/>
</dbReference>
<dbReference type="InterPro" id="IPR036390">
    <property type="entry name" value="WH_DNA-bd_sf"/>
</dbReference>
<accession>A0A852WUW8</accession>
<dbReference type="InterPro" id="IPR036388">
    <property type="entry name" value="WH-like_DNA-bd_sf"/>
</dbReference>
<keyword evidence="3" id="KW-0805">Transcription regulation</keyword>
<dbReference type="InterPro" id="IPR000524">
    <property type="entry name" value="Tscrpt_reg_HTH_GntR"/>
</dbReference>